<dbReference type="Proteomes" id="UP000030758">
    <property type="component" value="Unassembled WGS sequence"/>
</dbReference>
<sequence>MATVKNIRWSVRKRRLKMKKPRRSSYVKEGCCTVKGCARFVERRCVWGVAAWRGAATIVRAAGKCPYAQARGSKPPTHAEVPSGGVERVGVHFHRTSASSRGGSDWQPPTTRSMPSSRTSYGCTRLDRMRRLLPSQCRSERYVVNVLVSVYSLFYVQLTVVVPTVVVASANAGMHCSLNPIILSIVRLRR</sequence>
<organism evidence="4">
    <name type="scientific">Trichuris suis</name>
    <name type="common">pig whipworm</name>
    <dbReference type="NCBI Taxonomy" id="68888"/>
    <lineage>
        <taxon>Eukaryota</taxon>
        <taxon>Metazoa</taxon>
        <taxon>Ecdysozoa</taxon>
        <taxon>Nematoda</taxon>
        <taxon>Enoplea</taxon>
        <taxon>Dorylaimia</taxon>
        <taxon>Trichinellida</taxon>
        <taxon>Trichuridae</taxon>
        <taxon>Trichuris</taxon>
    </lineage>
</organism>
<dbReference type="EMBL" id="KL363253">
    <property type="protein sequence ID" value="KFD50489.1"/>
    <property type="molecule type" value="Genomic_DNA"/>
</dbReference>
<proteinExistence type="predicted"/>
<evidence type="ECO:0000256" key="1">
    <source>
        <dbReference type="SAM" id="MobiDB-lite"/>
    </source>
</evidence>
<keyword evidence="2" id="KW-0812">Transmembrane</keyword>
<evidence type="ECO:0000256" key="2">
    <source>
        <dbReference type="SAM" id="Phobius"/>
    </source>
</evidence>
<name>A0A085MYT1_9BILA</name>
<evidence type="ECO:0000313" key="5">
    <source>
        <dbReference type="Proteomes" id="UP000030764"/>
    </source>
</evidence>
<feature type="compositionally biased region" description="Low complexity" evidence="1">
    <location>
        <begin position="108"/>
        <end position="120"/>
    </location>
</feature>
<keyword evidence="2" id="KW-0472">Membrane</keyword>
<accession>A0A085MYT1</accession>
<evidence type="ECO:0000313" key="4">
    <source>
        <dbReference type="EMBL" id="KFD62377.1"/>
    </source>
</evidence>
<evidence type="ECO:0000313" key="3">
    <source>
        <dbReference type="EMBL" id="KFD50489.1"/>
    </source>
</evidence>
<dbReference type="EMBL" id="KL367597">
    <property type="protein sequence ID" value="KFD62377.1"/>
    <property type="molecule type" value="Genomic_DNA"/>
</dbReference>
<feature type="transmembrane region" description="Helical" evidence="2">
    <location>
        <begin position="142"/>
        <end position="160"/>
    </location>
</feature>
<keyword evidence="5" id="KW-1185">Reference proteome</keyword>
<feature type="region of interest" description="Disordered" evidence="1">
    <location>
        <begin position="96"/>
        <end position="120"/>
    </location>
</feature>
<reference evidence="4 5" key="1">
    <citation type="journal article" date="2014" name="Nat. Genet.">
        <title>Genome and transcriptome of the porcine whipworm Trichuris suis.</title>
        <authorList>
            <person name="Jex A.R."/>
            <person name="Nejsum P."/>
            <person name="Schwarz E.M."/>
            <person name="Hu L."/>
            <person name="Young N.D."/>
            <person name="Hall R.S."/>
            <person name="Korhonen P.K."/>
            <person name="Liao S."/>
            <person name="Thamsborg S."/>
            <person name="Xia J."/>
            <person name="Xu P."/>
            <person name="Wang S."/>
            <person name="Scheerlinck J.P."/>
            <person name="Hofmann A."/>
            <person name="Sternberg P.W."/>
            <person name="Wang J."/>
            <person name="Gasser R.B."/>
        </authorList>
    </citation>
    <scope>NUCLEOTIDE SEQUENCE [LARGE SCALE GENOMIC DNA]</scope>
    <source>
        <strain evidence="4">DCEP-RM93F</strain>
        <strain evidence="3">DCEP-RM93M</strain>
    </source>
</reference>
<dbReference type="AlphaFoldDB" id="A0A085MYT1"/>
<gene>
    <name evidence="3" type="ORF">M513_08716</name>
    <name evidence="4" type="ORF">M514_08716</name>
</gene>
<dbReference type="Proteomes" id="UP000030764">
    <property type="component" value="Unassembled WGS sequence"/>
</dbReference>
<protein>
    <submittedName>
        <fullName evidence="4">Uncharacterized protein</fullName>
    </submittedName>
</protein>
<keyword evidence="2" id="KW-1133">Transmembrane helix</keyword>